<gene>
    <name evidence="10" type="ORF">I592_00541</name>
    <name evidence="9" type="ORF">UKC_03421</name>
</gene>
<evidence type="ECO:0000256" key="1">
    <source>
        <dbReference type="ARBA" id="ARBA00022448"/>
    </source>
</evidence>
<dbReference type="OrthoDB" id="9808134at2"/>
<feature type="modified residue" description="Phosphocysteine; by EIIA" evidence="7">
    <location>
        <position position="10"/>
    </location>
</feature>
<dbReference type="EMBL" id="ASWH01000001">
    <property type="protein sequence ID" value="EOW81256.1"/>
    <property type="molecule type" value="Genomic_DNA"/>
</dbReference>
<dbReference type="GO" id="GO:0009401">
    <property type="term" value="P:phosphoenolpyruvate-dependent sugar phosphotransferase system"/>
    <property type="evidence" value="ECO:0007669"/>
    <property type="project" value="UniProtKB-KW"/>
</dbReference>
<keyword evidence="5" id="KW-0598">Phosphotransferase system</keyword>
<evidence type="ECO:0000313" key="11">
    <source>
        <dbReference type="Proteomes" id="UP000013750"/>
    </source>
</evidence>
<evidence type="ECO:0000256" key="5">
    <source>
        <dbReference type="ARBA" id="ARBA00022683"/>
    </source>
</evidence>
<dbReference type="Proteomes" id="UP000013750">
    <property type="component" value="Unassembled WGS sequence"/>
</dbReference>
<dbReference type="CDD" id="cd05564">
    <property type="entry name" value="PTS_IIB_chitobiose_lichenan"/>
    <property type="match status" value="1"/>
</dbReference>
<evidence type="ECO:0000313" key="10">
    <source>
        <dbReference type="EMBL" id="EOW81256.1"/>
    </source>
</evidence>
<dbReference type="InterPro" id="IPR013012">
    <property type="entry name" value="PTS_EIIB_3"/>
</dbReference>
<dbReference type="InterPro" id="IPR003501">
    <property type="entry name" value="PTS_EIIB_2/3"/>
</dbReference>
<keyword evidence="4" id="KW-0808">Transferase</keyword>
<dbReference type="GO" id="GO:0008982">
    <property type="term" value="F:protein-N(PI)-phosphohistidine-sugar phosphotransferase activity"/>
    <property type="evidence" value="ECO:0007669"/>
    <property type="project" value="InterPro"/>
</dbReference>
<reference evidence="9 11" key="1">
    <citation type="submission" date="2013-02" db="EMBL/GenBank/DDBJ databases">
        <title>The Genome Sequence of Enterococcus gilvus ATCC BAA-350.</title>
        <authorList>
            <consortium name="The Broad Institute Genome Sequencing Platform"/>
            <consortium name="The Broad Institute Genome Sequencing Center for Infectious Disease"/>
            <person name="Earl A.M."/>
            <person name="Gilmore M.S."/>
            <person name="Lebreton F."/>
            <person name="Walker B."/>
            <person name="Young S.K."/>
            <person name="Zeng Q."/>
            <person name="Gargeya S."/>
            <person name="Fitzgerald M."/>
            <person name="Haas B."/>
            <person name="Abouelleil A."/>
            <person name="Alvarado L."/>
            <person name="Arachchi H.M."/>
            <person name="Berlin A.M."/>
            <person name="Chapman S.B."/>
            <person name="Dewar J."/>
            <person name="Goldberg J."/>
            <person name="Griggs A."/>
            <person name="Gujja S."/>
            <person name="Hansen M."/>
            <person name="Howarth C."/>
            <person name="Imamovic A."/>
            <person name="Larimer J."/>
            <person name="McCowan C."/>
            <person name="Murphy C."/>
            <person name="Neiman D."/>
            <person name="Pearson M."/>
            <person name="Priest M."/>
            <person name="Roberts A."/>
            <person name="Saif S."/>
            <person name="Shea T."/>
            <person name="Sisk P."/>
            <person name="Sykes S."/>
            <person name="Wortman J."/>
            <person name="Nusbaum C."/>
            <person name="Birren B."/>
        </authorList>
    </citation>
    <scope>NUCLEOTIDE SEQUENCE [LARGE SCALE GENOMIC DNA]</scope>
    <source>
        <strain evidence="9 11">ATCC BAA-350</strain>
    </source>
</reference>
<evidence type="ECO:0000256" key="2">
    <source>
        <dbReference type="ARBA" id="ARBA00022553"/>
    </source>
</evidence>
<reference evidence="10 12" key="2">
    <citation type="submission" date="2013-03" db="EMBL/GenBank/DDBJ databases">
        <title>The Genome Sequence of Enterococcus gilvus ATCC BAA-350 (PacBio/Illumina hybrid assembly).</title>
        <authorList>
            <consortium name="The Broad Institute Genomics Platform"/>
            <consortium name="The Broad Institute Genome Sequencing Center for Infectious Disease"/>
            <person name="Earl A."/>
            <person name="Russ C."/>
            <person name="Gilmore M."/>
            <person name="Surin D."/>
            <person name="Walker B."/>
            <person name="Young S."/>
            <person name="Zeng Q."/>
            <person name="Gargeya S."/>
            <person name="Fitzgerald M."/>
            <person name="Haas B."/>
            <person name="Abouelleil A."/>
            <person name="Allen A.W."/>
            <person name="Alvarado L."/>
            <person name="Arachchi H.M."/>
            <person name="Berlin A.M."/>
            <person name="Chapman S.B."/>
            <person name="Gainer-Dewar J."/>
            <person name="Goldberg J."/>
            <person name="Griggs A."/>
            <person name="Gujja S."/>
            <person name="Hansen M."/>
            <person name="Howarth C."/>
            <person name="Imamovic A."/>
            <person name="Ireland A."/>
            <person name="Larimer J."/>
            <person name="McCowan C."/>
            <person name="Murphy C."/>
            <person name="Pearson M."/>
            <person name="Poon T.W."/>
            <person name="Priest M."/>
            <person name="Roberts A."/>
            <person name="Saif S."/>
            <person name="Shea T."/>
            <person name="Sisk P."/>
            <person name="Sykes S."/>
            <person name="Wortman J."/>
            <person name="Nusbaum C."/>
            <person name="Birren B."/>
        </authorList>
    </citation>
    <scope>NUCLEOTIDE SEQUENCE [LARGE SCALE GENOMIC DNA]</scope>
    <source>
        <strain evidence="10 12">ATCC BAA-350</strain>
    </source>
</reference>
<dbReference type="PANTHER" id="PTHR34581">
    <property type="entry name" value="PTS SYSTEM N,N'-DIACETYLCHITOBIOSE-SPECIFIC EIIB COMPONENT"/>
    <property type="match status" value="1"/>
</dbReference>
<dbReference type="eggNOG" id="COG1440">
    <property type="taxonomic scope" value="Bacteria"/>
</dbReference>
<dbReference type="RefSeq" id="WP_010781765.1">
    <property type="nucleotide sequence ID" value="NZ_ASWH01000001.1"/>
</dbReference>
<dbReference type="InterPro" id="IPR036095">
    <property type="entry name" value="PTS_EIIB-like_sf"/>
</dbReference>
<sequence length="106" mass="11685">MSEKTIMLICNAGMSTSMLVTKMQKAAETQGLDVDIFAIAAAEATNKLEQRKIDTVLLGPQVRFMQKQFEEKLTPLGIPVEVINMTDYGMMNGEKVLNQAVSMINS</sequence>
<dbReference type="Gene3D" id="3.40.50.2300">
    <property type="match status" value="1"/>
</dbReference>
<proteinExistence type="predicted"/>
<name>R2XF94_9ENTE</name>
<evidence type="ECO:0000256" key="3">
    <source>
        <dbReference type="ARBA" id="ARBA00022597"/>
    </source>
</evidence>
<comment type="caution">
    <text evidence="9">The sequence shown here is derived from an EMBL/GenBank/DDBJ whole genome shotgun (WGS) entry which is preliminary data.</text>
</comment>
<keyword evidence="6" id="KW-0418">Kinase</keyword>
<evidence type="ECO:0000313" key="12">
    <source>
        <dbReference type="Proteomes" id="UP000014160"/>
    </source>
</evidence>
<dbReference type="PROSITE" id="PS51100">
    <property type="entry name" value="PTS_EIIB_TYPE_3"/>
    <property type="match status" value="1"/>
</dbReference>
<evidence type="ECO:0000259" key="8">
    <source>
        <dbReference type="PROSITE" id="PS51100"/>
    </source>
</evidence>
<dbReference type="EMBL" id="AJDQ01000012">
    <property type="protein sequence ID" value="EOI53469.1"/>
    <property type="molecule type" value="Genomic_DNA"/>
</dbReference>
<dbReference type="HOGENOM" id="CLU_147323_1_1_9"/>
<keyword evidence="2" id="KW-0597">Phosphoprotein</keyword>
<keyword evidence="3" id="KW-0762">Sugar transport</keyword>
<organism evidence="9 11">
    <name type="scientific">Enterococcus gilvus ATCC BAA-350</name>
    <dbReference type="NCBI Taxonomy" id="1158614"/>
    <lineage>
        <taxon>Bacteria</taxon>
        <taxon>Bacillati</taxon>
        <taxon>Bacillota</taxon>
        <taxon>Bacilli</taxon>
        <taxon>Lactobacillales</taxon>
        <taxon>Enterococcaceae</taxon>
        <taxon>Enterococcus</taxon>
    </lineage>
</organism>
<dbReference type="AlphaFoldDB" id="R2XF94"/>
<evidence type="ECO:0000256" key="7">
    <source>
        <dbReference type="PROSITE-ProRule" id="PRU00423"/>
    </source>
</evidence>
<dbReference type="SUPFAM" id="SSF52794">
    <property type="entry name" value="PTS system IIB component-like"/>
    <property type="match status" value="1"/>
</dbReference>
<dbReference type="GO" id="GO:0016301">
    <property type="term" value="F:kinase activity"/>
    <property type="evidence" value="ECO:0007669"/>
    <property type="project" value="UniProtKB-KW"/>
</dbReference>
<evidence type="ECO:0000256" key="6">
    <source>
        <dbReference type="ARBA" id="ARBA00022777"/>
    </source>
</evidence>
<dbReference type="PATRIC" id="fig|1158614.3.peg.3395"/>
<protein>
    <submittedName>
        <fullName evidence="10">PTS system lactose/cellobiose-specific transporter subunit IIB</fullName>
    </submittedName>
    <submittedName>
        <fullName evidence="9">PTS system, lactose/cellobiose family IIB component</fullName>
    </submittedName>
</protein>
<keyword evidence="1" id="KW-0813">Transport</keyword>
<accession>R2XF94</accession>
<evidence type="ECO:0000313" key="9">
    <source>
        <dbReference type="EMBL" id="EOI53469.1"/>
    </source>
</evidence>
<dbReference type="Proteomes" id="UP000014160">
    <property type="component" value="Unassembled WGS sequence"/>
</dbReference>
<dbReference type="PANTHER" id="PTHR34581:SF2">
    <property type="entry name" value="PTS SYSTEM N,N'-DIACETYLCHITOBIOSE-SPECIFIC EIIB COMPONENT"/>
    <property type="match status" value="1"/>
</dbReference>
<dbReference type="GeneID" id="301213393"/>
<feature type="domain" description="PTS EIIB type-3" evidence="8">
    <location>
        <begin position="3"/>
        <end position="106"/>
    </location>
</feature>
<keyword evidence="12" id="KW-1185">Reference proteome</keyword>
<evidence type="ECO:0000256" key="4">
    <source>
        <dbReference type="ARBA" id="ARBA00022679"/>
    </source>
</evidence>
<dbReference type="Pfam" id="PF02302">
    <property type="entry name" value="PTS_IIB"/>
    <property type="match status" value="1"/>
</dbReference>
<dbReference type="InterPro" id="IPR051819">
    <property type="entry name" value="PTS_sugar-specific_EIIB"/>
</dbReference>